<evidence type="ECO:0000256" key="7">
    <source>
        <dbReference type="RuleBase" id="RU363032"/>
    </source>
</evidence>
<evidence type="ECO:0000256" key="1">
    <source>
        <dbReference type="ARBA" id="ARBA00004651"/>
    </source>
</evidence>
<name>A0ABS4NZX3_9BACL</name>
<keyword evidence="5 7" id="KW-1133">Transmembrane helix</keyword>
<protein>
    <submittedName>
        <fullName evidence="9">Aldouronate transport system permease protein</fullName>
    </submittedName>
</protein>
<dbReference type="PANTHER" id="PTHR43744:SF9">
    <property type="entry name" value="POLYGALACTURONAN_RHAMNOGALACTURONAN TRANSPORT SYSTEM PERMEASE PROTEIN YTCP"/>
    <property type="match status" value="1"/>
</dbReference>
<reference evidence="9 10" key="1">
    <citation type="submission" date="2021-03" db="EMBL/GenBank/DDBJ databases">
        <title>Genomic Encyclopedia of Type Strains, Phase IV (KMG-IV): sequencing the most valuable type-strain genomes for metagenomic binning, comparative biology and taxonomic classification.</title>
        <authorList>
            <person name="Goeker M."/>
        </authorList>
    </citation>
    <scope>NUCLEOTIDE SEQUENCE [LARGE SCALE GENOMIC DNA]</scope>
    <source>
        <strain evidence="9 10">DSM 101953</strain>
    </source>
</reference>
<sequence length="309" mass="34369">MSNSQAAHSQKIQHSGGIADRLYTLVVAVISIAAFIMVAYPLYFIIIASVSNSTMVNQGQVILWPKDINLYGYEQIFKDTRIWQGYKNTIIYTVLGTLLNLLVTLPAAYALSQRKFRARRFIMPLFVITMYFGGGMIPTYLLIRDLNLLNTPWVMIVNGAISVYNLIITRTFFETSIPEELHEAATLDGCSHFRYFISVVVPLSKAVISVITLYYMVGHWNDFFNALLYINTDSLQPLQIVLRNILLSNQAFAGGAGSGAGAGAGSYAQQFADQIKYAVIIVSTVPVLIIYPFIQKYFEKGVMIGAVKG</sequence>
<dbReference type="Gene3D" id="1.10.3720.10">
    <property type="entry name" value="MetI-like"/>
    <property type="match status" value="1"/>
</dbReference>
<evidence type="ECO:0000256" key="5">
    <source>
        <dbReference type="ARBA" id="ARBA00022989"/>
    </source>
</evidence>
<dbReference type="InterPro" id="IPR000515">
    <property type="entry name" value="MetI-like"/>
</dbReference>
<comment type="caution">
    <text evidence="9">The sequence shown here is derived from an EMBL/GenBank/DDBJ whole genome shotgun (WGS) entry which is preliminary data.</text>
</comment>
<feature type="transmembrane region" description="Helical" evidence="7">
    <location>
        <begin position="21"/>
        <end position="46"/>
    </location>
</feature>
<dbReference type="Proteomes" id="UP000773462">
    <property type="component" value="Unassembled WGS sequence"/>
</dbReference>
<feature type="transmembrane region" description="Helical" evidence="7">
    <location>
        <begin position="90"/>
        <end position="109"/>
    </location>
</feature>
<dbReference type="PROSITE" id="PS50928">
    <property type="entry name" value="ABC_TM1"/>
    <property type="match status" value="1"/>
</dbReference>
<evidence type="ECO:0000256" key="3">
    <source>
        <dbReference type="ARBA" id="ARBA00022475"/>
    </source>
</evidence>
<dbReference type="PANTHER" id="PTHR43744">
    <property type="entry name" value="ABC TRANSPORTER PERMEASE PROTEIN MG189-RELATED-RELATED"/>
    <property type="match status" value="1"/>
</dbReference>
<dbReference type="CDD" id="cd06261">
    <property type="entry name" value="TM_PBP2"/>
    <property type="match status" value="1"/>
</dbReference>
<keyword evidence="10" id="KW-1185">Reference proteome</keyword>
<feature type="transmembrane region" description="Helical" evidence="7">
    <location>
        <begin position="153"/>
        <end position="173"/>
    </location>
</feature>
<evidence type="ECO:0000259" key="8">
    <source>
        <dbReference type="PROSITE" id="PS50928"/>
    </source>
</evidence>
<dbReference type="Pfam" id="PF00528">
    <property type="entry name" value="BPD_transp_1"/>
    <property type="match status" value="1"/>
</dbReference>
<gene>
    <name evidence="9" type="ORF">J2Z70_005804</name>
</gene>
<comment type="similarity">
    <text evidence="7">Belongs to the binding-protein-dependent transport system permease family.</text>
</comment>
<comment type="subcellular location">
    <subcellularLocation>
        <location evidence="1 7">Cell membrane</location>
        <topology evidence="1 7">Multi-pass membrane protein</topology>
    </subcellularLocation>
</comment>
<feature type="transmembrane region" description="Helical" evidence="7">
    <location>
        <begin position="193"/>
        <end position="217"/>
    </location>
</feature>
<evidence type="ECO:0000256" key="4">
    <source>
        <dbReference type="ARBA" id="ARBA00022692"/>
    </source>
</evidence>
<keyword evidence="2 7" id="KW-0813">Transport</keyword>
<feature type="transmembrane region" description="Helical" evidence="7">
    <location>
        <begin position="275"/>
        <end position="294"/>
    </location>
</feature>
<feature type="domain" description="ABC transmembrane type-1" evidence="8">
    <location>
        <begin position="86"/>
        <end position="294"/>
    </location>
</feature>
<feature type="transmembrane region" description="Helical" evidence="7">
    <location>
        <begin position="121"/>
        <end position="141"/>
    </location>
</feature>
<keyword evidence="4 7" id="KW-0812">Transmembrane</keyword>
<proteinExistence type="inferred from homology"/>
<dbReference type="SUPFAM" id="SSF161098">
    <property type="entry name" value="MetI-like"/>
    <property type="match status" value="1"/>
</dbReference>
<keyword evidence="6 7" id="KW-0472">Membrane</keyword>
<dbReference type="RefSeq" id="WP_051477850.1">
    <property type="nucleotide sequence ID" value="NZ_JAGGLV010000029.1"/>
</dbReference>
<dbReference type="InterPro" id="IPR035906">
    <property type="entry name" value="MetI-like_sf"/>
</dbReference>
<evidence type="ECO:0000313" key="9">
    <source>
        <dbReference type="EMBL" id="MBP2115606.1"/>
    </source>
</evidence>
<evidence type="ECO:0000256" key="2">
    <source>
        <dbReference type="ARBA" id="ARBA00022448"/>
    </source>
</evidence>
<keyword evidence="3" id="KW-1003">Cell membrane</keyword>
<accession>A0ABS4NZX3</accession>
<evidence type="ECO:0000256" key="6">
    <source>
        <dbReference type="ARBA" id="ARBA00023136"/>
    </source>
</evidence>
<dbReference type="EMBL" id="JAGGLV010000029">
    <property type="protein sequence ID" value="MBP2115606.1"/>
    <property type="molecule type" value="Genomic_DNA"/>
</dbReference>
<organism evidence="9 10">
    <name type="scientific">Paenibacillus silagei</name>
    <dbReference type="NCBI Taxonomy" id="1670801"/>
    <lineage>
        <taxon>Bacteria</taxon>
        <taxon>Bacillati</taxon>
        <taxon>Bacillota</taxon>
        <taxon>Bacilli</taxon>
        <taxon>Bacillales</taxon>
        <taxon>Paenibacillaceae</taxon>
        <taxon>Paenibacillus</taxon>
    </lineage>
</organism>
<evidence type="ECO:0000313" key="10">
    <source>
        <dbReference type="Proteomes" id="UP000773462"/>
    </source>
</evidence>